<dbReference type="InterPro" id="IPR029066">
    <property type="entry name" value="PLP-binding_barrel"/>
</dbReference>
<dbReference type="GO" id="GO:0030170">
    <property type="term" value="F:pyridoxal phosphate binding"/>
    <property type="evidence" value="ECO:0007669"/>
    <property type="project" value="UniProtKB-UniRule"/>
</dbReference>
<keyword evidence="6" id="KW-0808">Transferase</keyword>
<comment type="caution">
    <text evidence="10">The sequence shown here is derived from an EMBL/GenBank/DDBJ whole genome shotgun (WGS) entry which is preliminary data.</text>
</comment>
<evidence type="ECO:0000256" key="7">
    <source>
        <dbReference type="RuleBase" id="RU004514"/>
    </source>
</evidence>
<comment type="similarity">
    <text evidence="6">Belongs to the ATP:guanido phosphotransferase family.</text>
</comment>
<sequence>MAQIAENLKTILNKIREIEKKADRAENTVKLVAVSKFHPAEAVIEAASAGQNLFGENRVQEAAAKFDEIRAKGINLDLHIIGSLQRNKVKEAVRIASCIESVDRIELLEEIEKQAAKINKSIEVLFEVHTGEDSKAGFTSEEDLTLAIERCAKGDFPHITPKGFMTMAPFTEDKELVRKSFVTLRELREKFQKTFPALDLCELSMGMSGDYDIAIEEGSTIVRIGTAIFGERVY</sequence>
<evidence type="ECO:0000256" key="6">
    <source>
        <dbReference type="PROSITE-ProRule" id="PRU00843"/>
    </source>
</evidence>
<dbReference type="RefSeq" id="WP_184658378.1">
    <property type="nucleotide sequence ID" value="NZ_CP031518.1"/>
</dbReference>
<comment type="similarity">
    <text evidence="4 7">Belongs to the pyridoxal phosphate-binding protein YggS/PROSC family.</text>
</comment>
<dbReference type="Gene3D" id="3.20.20.10">
    <property type="entry name" value="Alanine racemase"/>
    <property type="match status" value="1"/>
</dbReference>
<dbReference type="NCBIfam" id="TIGR00044">
    <property type="entry name" value="YggS family pyridoxal phosphate-dependent enzyme"/>
    <property type="match status" value="1"/>
</dbReference>
<evidence type="ECO:0000256" key="5">
    <source>
        <dbReference type="PIRSR" id="PIRSR004848-1"/>
    </source>
</evidence>
<organism evidence="10 11">
    <name type="scientific">Treponema ruminis</name>
    <dbReference type="NCBI Taxonomy" id="744515"/>
    <lineage>
        <taxon>Bacteria</taxon>
        <taxon>Pseudomonadati</taxon>
        <taxon>Spirochaetota</taxon>
        <taxon>Spirochaetia</taxon>
        <taxon>Spirochaetales</taxon>
        <taxon>Treponemataceae</taxon>
        <taxon>Treponema</taxon>
    </lineage>
</organism>
<comment type="caution">
    <text evidence="6">Lacks conserved residue(s) required for the propagation of feature annotation.</text>
</comment>
<keyword evidence="6" id="KW-0418">Kinase</keyword>
<dbReference type="InterPro" id="IPR001608">
    <property type="entry name" value="Ala_racemase_N"/>
</dbReference>
<dbReference type="Proteomes" id="UP000518887">
    <property type="component" value="Unassembled WGS sequence"/>
</dbReference>
<reference evidence="10 11" key="1">
    <citation type="submission" date="2020-08" db="EMBL/GenBank/DDBJ databases">
        <title>Genomic Encyclopedia of Type Strains, Phase IV (KMG-IV): sequencing the most valuable type-strain genomes for metagenomic binning, comparative biology and taxonomic classification.</title>
        <authorList>
            <person name="Goeker M."/>
        </authorList>
    </citation>
    <scope>NUCLEOTIDE SEQUENCE [LARGE SCALE GENOMIC DNA]</scope>
    <source>
        <strain evidence="10 11">DSM 103462</strain>
    </source>
</reference>
<keyword evidence="2 6" id="KW-0067">ATP-binding</keyword>
<protein>
    <recommendedName>
        <fullName evidence="4">Pyridoxal phosphate homeostasis protein</fullName>
        <shortName evidence="4">PLP homeostasis protein</shortName>
    </recommendedName>
</protein>
<dbReference type="SUPFAM" id="SSF51419">
    <property type="entry name" value="PLP-binding barrel"/>
    <property type="match status" value="1"/>
</dbReference>
<dbReference type="PANTHER" id="PTHR10146">
    <property type="entry name" value="PROLINE SYNTHETASE CO-TRANSCRIBED BACTERIAL HOMOLOG PROTEIN"/>
    <property type="match status" value="1"/>
</dbReference>
<feature type="coiled-coil region" evidence="8">
    <location>
        <begin position="1"/>
        <end position="28"/>
    </location>
</feature>
<evidence type="ECO:0000256" key="8">
    <source>
        <dbReference type="SAM" id="Coils"/>
    </source>
</evidence>
<evidence type="ECO:0000256" key="3">
    <source>
        <dbReference type="ARBA" id="ARBA00022898"/>
    </source>
</evidence>
<dbReference type="InterPro" id="IPR022414">
    <property type="entry name" value="ATP-guanido_PTrfase_cat"/>
</dbReference>
<gene>
    <name evidence="10" type="ORF">HNP76_001131</name>
</gene>
<evidence type="ECO:0000256" key="2">
    <source>
        <dbReference type="ARBA" id="ARBA00022840"/>
    </source>
</evidence>
<dbReference type="PIRSF" id="PIRSF004848">
    <property type="entry name" value="YBL036c_PLPDEIII"/>
    <property type="match status" value="1"/>
</dbReference>
<keyword evidence="1 6" id="KW-0547">Nucleotide-binding</keyword>
<proteinExistence type="inferred from homology"/>
<dbReference type="Pfam" id="PF01168">
    <property type="entry name" value="Ala_racemase_N"/>
    <property type="match status" value="1"/>
</dbReference>
<name>A0A7W8G8E2_9SPIR</name>
<dbReference type="EMBL" id="JACHFQ010000003">
    <property type="protein sequence ID" value="MBB5225774.1"/>
    <property type="molecule type" value="Genomic_DNA"/>
</dbReference>
<comment type="function">
    <text evidence="4">Pyridoxal 5'-phosphate (PLP)-binding protein, which is involved in PLP homeostasis.</text>
</comment>
<dbReference type="CDD" id="cd00635">
    <property type="entry name" value="PLPDE_III_YBL036c_like"/>
    <property type="match status" value="1"/>
</dbReference>
<dbReference type="FunFam" id="3.20.20.10:FF:000018">
    <property type="entry name" value="Pyridoxal phosphate homeostasis protein"/>
    <property type="match status" value="1"/>
</dbReference>
<keyword evidence="8" id="KW-0175">Coiled coil</keyword>
<dbReference type="HAMAP" id="MF_02087">
    <property type="entry name" value="PLP_homeostasis"/>
    <property type="match status" value="1"/>
</dbReference>
<keyword evidence="11" id="KW-1185">Reference proteome</keyword>
<dbReference type="PROSITE" id="PS51510">
    <property type="entry name" value="PHOSPHAGEN_KINASE_C"/>
    <property type="match status" value="1"/>
</dbReference>
<feature type="domain" description="Phosphagen kinase C-terminal" evidence="9">
    <location>
        <begin position="1"/>
        <end position="22"/>
    </location>
</feature>
<evidence type="ECO:0000256" key="4">
    <source>
        <dbReference type="HAMAP-Rule" id="MF_02087"/>
    </source>
</evidence>
<dbReference type="AlphaFoldDB" id="A0A7W8G8E2"/>
<feature type="modified residue" description="N6-(pyridoxal phosphate)lysine" evidence="4 5">
    <location>
        <position position="36"/>
    </location>
</feature>
<evidence type="ECO:0000256" key="1">
    <source>
        <dbReference type="ARBA" id="ARBA00022741"/>
    </source>
</evidence>
<evidence type="ECO:0000313" key="10">
    <source>
        <dbReference type="EMBL" id="MBB5225774.1"/>
    </source>
</evidence>
<accession>A0A7W8G8E2</accession>
<dbReference type="GO" id="GO:0016301">
    <property type="term" value="F:kinase activity"/>
    <property type="evidence" value="ECO:0007669"/>
    <property type="project" value="UniProtKB-KW"/>
</dbReference>
<evidence type="ECO:0000259" key="9">
    <source>
        <dbReference type="PROSITE" id="PS51510"/>
    </source>
</evidence>
<dbReference type="InterPro" id="IPR011078">
    <property type="entry name" value="PyrdxlP_homeostasis"/>
</dbReference>
<dbReference type="GO" id="GO:0005524">
    <property type="term" value="F:ATP binding"/>
    <property type="evidence" value="ECO:0007669"/>
    <property type="project" value="UniProtKB-UniRule"/>
</dbReference>
<keyword evidence="3 4" id="KW-0663">Pyridoxal phosphate</keyword>
<dbReference type="PANTHER" id="PTHR10146:SF14">
    <property type="entry name" value="PYRIDOXAL PHOSPHATE HOMEOSTASIS PROTEIN"/>
    <property type="match status" value="1"/>
</dbReference>
<comment type="cofactor">
    <cofactor evidence="5">
        <name>pyridoxal 5'-phosphate</name>
        <dbReference type="ChEBI" id="CHEBI:597326"/>
    </cofactor>
</comment>
<evidence type="ECO:0000313" key="11">
    <source>
        <dbReference type="Proteomes" id="UP000518887"/>
    </source>
</evidence>